<proteinExistence type="predicted"/>
<evidence type="ECO:0000256" key="1">
    <source>
        <dbReference type="SAM" id="Phobius"/>
    </source>
</evidence>
<feature type="transmembrane region" description="Helical" evidence="1">
    <location>
        <begin position="108"/>
        <end position="128"/>
    </location>
</feature>
<dbReference type="AlphaFoldDB" id="A0ABC8C065"/>
<feature type="transmembrane region" description="Helical" evidence="1">
    <location>
        <begin position="14"/>
        <end position="34"/>
    </location>
</feature>
<keyword evidence="1" id="KW-0812">Transmembrane</keyword>
<feature type="transmembrane region" description="Helical" evidence="1">
    <location>
        <begin position="54"/>
        <end position="74"/>
    </location>
</feature>
<evidence type="ECO:0000313" key="2">
    <source>
        <dbReference type="EMBL" id="ARF75672.1"/>
    </source>
</evidence>
<organism evidence="2 3">
    <name type="scientific">Kitasatospora albolonga</name>
    <dbReference type="NCBI Taxonomy" id="68173"/>
    <lineage>
        <taxon>Bacteria</taxon>
        <taxon>Bacillati</taxon>
        <taxon>Actinomycetota</taxon>
        <taxon>Actinomycetes</taxon>
        <taxon>Kitasatosporales</taxon>
        <taxon>Streptomycetaceae</taxon>
        <taxon>Kitasatospora</taxon>
    </lineage>
</organism>
<keyword evidence="1" id="KW-1133">Transmembrane helix</keyword>
<protein>
    <recommendedName>
        <fullName evidence="4">Tryptophan-rich sensory protein</fullName>
    </recommendedName>
</protein>
<keyword evidence="3" id="KW-1185">Reference proteome</keyword>
<dbReference type="Proteomes" id="UP000192251">
    <property type="component" value="Chromosome"/>
</dbReference>
<sequence length="141" mass="15011">MRAVPRPVRSLRRAFLITIGLGWAGYGGIGIINNPRYGTSRGLAHITRYVPLDMLGWMWVVCGAVAVVAGLLLACPRWQAAGFVALAAPAALWGAAFTTSAIGTYPQAAGSACGWAAFAIGILWVSGMEDPLPSHLRKRYR</sequence>
<accession>A0ABC8C065</accession>
<evidence type="ECO:0008006" key="4">
    <source>
        <dbReference type="Google" id="ProtNLM"/>
    </source>
</evidence>
<dbReference type="RefSeq" id="WP_084750225.1">
    <property type="nucleotide sequence ID" value="NZ_CP020563.1"/>
</dbReference>
<name>A0ABC8C065_9ACTN</name>
<evidence type="ECO:0000313" key="3">
    <source>
        <dbReference type="Proteomes" id="UP000192251"/>
    </source>
</evidence>
<keyword evidence="1" id="KW-0472">Membrane</keyword>
<reference evidence="2 3" key="1">
    <citation type="submission" date="2017-04" db="EMBL/GenBank/DDBJ databases">
        <title>The complete genome sequence of Streptomyces albolongus YIM 101047, the producer of novel bafilomycins and novel odoriferous sesquiterpenoids.</title>
        <authorList>
            <person name="Yin M."/>
            <person name="Jiang Y."/>
        </authorList>
    </citation>
    <scope>NUCLEOTIDE SEQUENCE [LARGE SCALE GENOMIC DNA]</scope>
    <source>
        <strain evidence="2 3">YIM 101047</strain>
    </source>
</reference>
<dbReference type="KEGG" id="kab:B7C62_28015"/>
<dbReference type="EMBL" id="CP020563">
    <property type="protein sequence ID" value="ARF75672.1"/>
    <property type="molecule type" value="Genomic_DNA"/>
</dbReference>
<feature type="transmembrane region" description="Helical" evidence="1">
    <location>
        <begin position="81"/>
        <end position="102"/>
    </location>
</feature>
<gene>
    <name evidence="2" type="ORF">B7C62_28015</name>
</gene>